<feature type="region of interest" description="Disordered" evidence="1">
    <location>
        <begin position="1063"/>
        <end position="1084"/>
    </location>
</feature>
<dbReference type="InterPro" id="IPR019514">
    <property type="entry name" value="Syndetin_C"/>
</dbReference>
<accession>A0A9N8HDX0</accession>
<evidence type="ECO:0000313" key="3">
    <source>
        <dbReference type="EMBL" id="CAB9511403.1"/>
    </source>
</evidence>
<evidence type="ECO:0000256" key="1">
    <source>
        <dbReference type="SAM" id="MobiDB-lite"/>
    </source>
</evidence>
<dbReference type="GO" id="GO:0042147">
    <property type="term" value="P:retrograde transport, endosome to Golgi"/>
    <property type="evidence" value="ECO:0007669"/>
    <property type="project" value="InterPro"/>
</dbReference>
<feature type="region of interest" description="Disordered" evidence="1">
    <location>
        <begin position="595"/>
        <end position="643"/>
    </location>
</feature>
<feature type="compositionally biased region" description="Basic and acidic residues" evidence="1">
    <location>
        <begin position="61"/>
        <end position="86"/>
    </location>
</feature>
<keyword evidence="4" id="KW-1185">Reference proteome</keyword>
<dbReference type="Pfam" id="PF10474">
    <property type="entry name" value="Syndetin_C"/>
    <property type="match status" value="1"/>
</dbReference>
<feature type="region of interest" description="Disordered" evidence="1">
    <location>
        <begin position="1571"/>
        <end position="1609"/>
    </location>
</feature>
<evidence type="ECO:0000313" key="4">
    <source>
        <dbReference type="Proteomes" id="UP001153069"/>
    </source>
</evidence>
<feature type="compositionally biased region" description="Polar residues" evidence="1">
    <location>
        <begin position="622"/>
        <end position="637"/>
    </location>
</feature>
<name>A0A9N8HDX0_9STRA</name>
<feature type="region of interest" description="Disordered" evidence="1">
    <location>
        <begin position="57"/>
        <end position="101"/>
    </location>
</feature>
<protein>
    <submittedName>
        <fullName evidence="3">Coiled-coil domain containing 132</fullName>
    </submittedName>
</protein>
<feature type="domain" description="Syndetin C-terminal" evidence="2">
    <location>
        <begin position="1693"/>
        <end position="1930"/>
    </location>
</feature>
<feature type="compositionally biased region" description="Basic and acidic residues" evidence="1">
    <location>
        <begin position="1449"/>
        <end position="1463"/>
    </location>
</feature>
<dbReference type="GO" id="GO:1990745">
    <property type="term" value="C:EARP complex"/>
    <property type="evidence" value="ECO:0007669"/>
    <property type="project" value="InterPro"/>
</dbReference>
<dbReference type="GO" id="GO:0005829">
    <property type="term" value="C:cytosol"/>
    <property type="evidence" value="ECO:0007669"/>
    <property type="project" value="GOC"/>
</dbReference>
<evidence type="ECO:0000259" key="2">
    <source>
        <dbReference type="Pfam" id="PF10474"/>
    </source>
</evidence>
<proteinExistence type="predicted"/>
<comment type="caution">
    <text evidence="3">The sequence shown here is derived from an EMBL/GenBank/DDBJ whole genome shotgun (WGS) entry which is preliminary data.</text>
</comment>
<reference evidence="3" key="1">
    <citation type="submission" date="2020-06" db="EMBL/GenBank/DDBJ databases">
        <authorList>
            <consortium name="Plant Systems Biology data submission"/>
        </authorList>
    </citation>
    <scope>NUCLEOTIDE SEQUENCE</scope>
    <source>
        <strain evidence="3">D6</strain>
    </source>
</reference>
<feature type="region of interest" description="Disordered" evidence="1">
    <location>
        <begin position="1448"/>
        <end position="1472"/>
    </location>
</feature>
<feature type="compositionally biased region" description="Basic and acidic residues" evidence="1">
    <location>
        <begin position="307"/>
        <end position="326"/>
    </location>
</feature>
<feature type="compositionally biased region" description="Basic and acidic residues" evidence="1">
    <location>
        <begin position="1210"/>
        <end position="1230"/>
    </location>
</feature>
<feature type="compositionally biased region" description="Basic and acidic residues" evidence="1">
    <location>
        <begin position="1064"/>
        <end position="1076"/>
    </location>
</feature>
<dbReference type="OrthoDB" id="10263345at2759"/>
<feature type="compositionally biased region" description="Low complexity" evidence="1">
    <location>
        <begin position="88"/>
        <end position="99"/>
    </location>
</feature>
<sequence length="1968" mass="220035">MTTRASPSRTGTSGGAAQEMVDTAAIAWTEPTNPRAQKARRVKVWLKHSIHSLASPSAVDFQDHEDGNTSRSGFRDPARRPLDRRRSSSSNASVISTTTNQKTTATIDQAMFSLYSYVGPKKTNSSAIVVPPEAPSSYVPGRDYDWLLDGIEEWETDEKTSQEYLEYLNQPWDMEGYLGNYLSEREETHQQQMQEEEKSFQFEANFDMNEDAFATPTIKNGNHQEDAADDDAAAPSAAEQLNSPDSDDFGDFQQAIVATPSFNDEKSNNIFATPHPGGGLSEATESKVDGNVEDEGGPQQIVQEESIQPKEEGDDQERAKEVQKIESEEEEKSQEEFMVEEAVQILKSLPTDEFNRTFDTANGAKERNQVLLETCNLATKLEQEVTEKELAQTAQEPTNTDAEAAELTQVDKTVQVGNVDEEAMAPTNVEPQADGEDAVLGSCIQSVADSSLSSDTENNSKTLERIEVLPEEERNQHKTSARYIDLARGEDSQKDVTSLEESSVCDDFVDTDRLDEPPEITQDTPVQPNNESVAQMDVPSAVCMSERDEDEESFGDFCAAGETGDQHAPVSTGACHVLPNRGEREGFAESPVNVAVAQDEQEEPATIRNECSRGARPRLTAAASSPSKPTQSASGDSSGPKLAPLASLQVDCAVQEQHETARALTETQQNQPPKQVVLTHPVLESSFFSEDDSEHVEDDERASLDLEWAESAAQQDLRISLRLPISDLSTPVARFARRQRQNYKQALRNRNPPLSTSSLFSVLEKVDIDDDDDVEPQVSLADLDLPHYYFTAEFDDTTRVIQSAPWHHIKHIWDHQRAENALQVSSAYSFEDQQDRQALWEGYITQELCHLDAAQNEVAKLLLRHIQPHESSLQRANHSIHQFSSNLHIAQMYLTRSQAYVRQAARGSYDHEVEHFVEGSGWFGAQNLLEAWAERDLYTALDTTLATIQDTLKIEKGLVEKISTFTFKTERPHEYASIIRQVLQLQKDVLSNEAISKILALNDLRCRLADNELLQSFRNRLHALADSVAVRACRRRTFGLSTEYKNLLSAALDVHLLLGEEDGKDNRDRADEEHKSNTPASLAPAKSWPQTMLEALCYEADRVFAAALLDPLTSADEPDGSSSTDSEFERELTQLAYEIQQDWGDAAKLRTITHNLVIIRFDWEKTSAYLLPVYHRVCHNLADVLYAHHMIGQWHERLIKKLDVSTVSSSRDEGKEEKNDTAQHDNPQDQKICDLGADEIDNTCDQKERSVDSIRLAWMQTRETLWKRCEGVLIQCLEEYLQFASHESFFKDPTSGELKWRLHLEEMHNLLKLTEQFSSLRSRFHTDSHAMSSPCDIDGDLKEKLCDVFRKHLRFVHVEAMNALGSSLSQENWEMVALKQLSEFEKSSKLAQSEARPVLPTLLIGAILDSSREINESITPTRCAKTCRRSLFAGDQQKSAAANPFLVVGDKEPPLSEPARQDESEPSTRIPHGDTEVYKMINEFLSSGGEEASSFTRLASKSLAKVFFTRIARLLVIMGKLPLVTEDVSVVFANLCDLYFTTVFRICVGSASTERIILGLDRPSLIELNQQPHLPMSSPGKSDKPPSSPPLFGFRRRSSSSSLSGRRRNSMQSIELPATLEADLCAPLFCDSSSLTSTRAFIERAQLTLRDIVLLDKVDQWITDPVTVTPSSNNNGSSSEEEDDRFVVKAISNLEKRMGAAWSCLGIAALLDATCVVARKKLCESRSGRAHCSDLSTLEHYKEAALKTVSKLIQLASKVSTMRAIMARRVVSEVIQVGPGWEECKLNEHPNEYIESLASRCACIWAALSISPNKLPDGVRKSIWEHMIEGGYVCLLDGFARIPYCSTEGRAQMNMDLASFSAGIQPSAVMERLEYQVEYPAPPKPNLTSRNRVDTFIKVFYYPKKDVMAWIIENHEHYSLNHCLSLVTNAYRGSENGGKDGASMEEAVELVKKMFEDEPRDKTDEDLY</sequence>
<dbReference type="EMBL" id="CAICTM010000482">
    <property type="protein sequence ID" value="CAB9511403.1"/>
    <property type="molecule type" value="Genomic_DNA"/>
</dbReference>
<dbReference type="PANTHER" id="PTHR13258:SF0">
    <property type="entry name" value="SYNDETIN"/>
    <property type="match status" value="1"/>
</dbReference>
<dbReference type="InterPro" id="IPR040047">
    <property type="entry name" value="VPS50"/>
</dbReference>
<dbReference type="Proteomes" id="UP001153069">
    <property type="component" value="Unassembled WGS sequence"/>
</dbReference>
<feature type="region of interest" description="Disordered" evidence="1">
    <location>
        <begin position="1209"/>
        <end position="1230"/>
    </location>
</feature>
<dbReference type="PANTHER" id="PTHR13258">
    <property type="entry name" value="SYNDETIN"/>
    <property type="match status" value="1"/>
</dbReference>
<gene>
    <name evidence="3" type="ORF">SEMRO_483_G152030.1</name>
</gene>
<feature type="compositionally biased region" description="Acidic residues" evidence="1">
    <location>
        <begin position="327"/>
        <end position="337"/>
    </location>
</feature>
<organism evidence="3 4">
    <name type="scientific">Seminavis robusta</name>
    <dbReference type="NCBI Taxonomy" id="568900"/>
    <lineage>
        <taxon>Eukaryota</taxon>
        <taxon>Sar</taxon>
        <taxon>Stramenopiles</taxon>
        <taxon>Ochrophyta</taxon>
        <taxon>Bacillariophyta</taxon>
        <taxon>Bacillariophyceae</taxon>
        <taxon>Bacillariophycidae</taxon>
        <taxon>Naviculales</taxon>
        <taxon>Naviculaceae</taxon>
        <taxon>Seminavis</taxon>
    </lineage>
</organism>
<dbReference type="GO" id="GO:0032456">
    <property type="term" value="P:endocytic recycling"/>
    <property type="evidence" value="ECO:0007669"/>
    <property type="project" value="InterPro"/>
</dbReference>
<feature type="region of interest" description="Disordered" evidence="1">
    <location>
        <begin position="214"/>
        <end position="337"/>
    </location>
</feature>
<dbReference type="GO" id="GO:0000149">
    <property type="term" value="F:SNARE binding"/>
    <property type="evidence" value="ECO:0007669"/>
    <property type="project" value="TreeGrafter"/>
</dbReference>